<comment type="caution">
    <text evidence="11">The sequence shown here is derived from an EMBL/GenBank/DDBJ whole genome shotgun (WGS) entry which is preliminary data.</text>
</comment>
<dbReference type="Gene3D" id="3.50.7.10">
    <property type="entry name" value="GroEL"/>
    <property type="match status" value="1"/>
</dbReference>
<evidence type="ECO:0000256" key="2">
    <source>
        <dbReference type="ARBA" id="ARBA00022679"/>
    </source>
</evidence>
<feature type="region of interest" description="Disordered" evidence="9">
    <location>
        <begin position="127"/>
        <end position="154"/>
    </location>
</feature>
<dbReference type="EC" id="2.7.1.150" evidence="1"/>
<gene>
    <name evidence="11" type="ORF">C2S53_020714</name>
</gene>
<dbReference type="InterPro" id="IPR027483">
    <property type="entry name" value="PInositol-4-P-4/5-kinase_C_sf"/>
</dbReference>
<dbReference type="CDD" id="cd03334">
    <property type="entry name" value="Fab1_TCP"/>
    <property type="match status" value="1"/>
</dbReference>
<evidence type="ECO:0000256" key="4">
    <source>
        <dbReference type="ARBA" id="ARBA00022777"/>
    </source>
</evidence>
<feature type="region of interest" description="Disordered" evidence="9">
    <location>
        <begin position="83"/>
        <end position="106"/>
    </location>
</feature>
<dbReference type="FunFam" id="3.30.800.10:FF:000007">
    <property type="entry name" value="Putative 1-phosphatidylinositol-4-phosphate 5-kinase/ zinc ion binding family"/>
    <property type="match status" value="1"/>
</dbReference>
<feature type="compositionally biased region" description="Polar residues" evidence="9">
    <location>
        <begin position="139"/>
        <end position="154"/>
    </location>
</feature>
<keyword evidence="2 8" id="KW-0808">Transferase</keyword>
<dbReference type="GO" id="GO:0000285">
    <property type="term" value="F:1-phosphatidylinositol-3-phosphate 5-kinase activity"/>
    <property type="evidence" value="ECO:0007669"/>
    <property type="project" value="UniProtKB-EC"/>
</dbReference>
<evidence type="ECO:0000256" key="9">
    <source>
        <dbReference type="SAM" id="MobiDB-lite"/>
    </source>
</evidence>
<dbReference type="SMART" id="SM00330">
    <property type="entry name" value="PIPKc"/>
    <property type="match status" value="1"/>
</dbReference>
<dbReference type="SUPFAM" id="SSF56104">
    <property type="entry name" value="SAICAR synthase-like"/>
    <property type="match status" value="1"/>
</dbReference>
<dbReference type="GO" id="GO:0046854">
    <property type="term" value="P:phosphatidylinositol phosphate biosynthetic process"/>
    <property type="evidence" value="ECO:0007669"/>
    <property type="project" value="TreeGrafter"/>
</dbReference>
<accession>A0AAD4J1Q6</accession>
<dbReference type="SUPFAM" id="SSF52029">
    <property type="entry name" value="GroEL apical domain-like"/>
    <property type="match status" value="1"/>
</dbReference>
<keyword evidence="4 8" id="KW-0418">Kinase</keyword>
<evidence type="ECO:0000256" key="1">
    <source>
        <dbReference type="ARBA" id="ARBA00012009"/>
    </source>
</evidence>
<dbReference type="PROSITE" id="PS51455">
    <property type="entry name" value="PIPK"/>
    <property type="match status" value="1"/>
</dbReference>
<organism evidence="11 12">
    <name type="scientific">Perilla frutescens var. hirtella</name>
    <name type="common">Perilla citriodora</name>
    <name type="synonym">Perilla setoyensis</name>
    <dbReference type="NCBI Taxonomy" id="608512"/>
    <lineage>
        <taxon>Eukaryota</taxon>
        <taxon>Viridiplantae</taxon>
        <taxon>Streptophyta</taxon>
        <taxon>Embryophyta</taxon>
        <taxon>Tracheophyta</taxon>
        <taxon>Spermatophyta</taxon>
        <taxon>Magnoliopsida</taxon>
        <taxon>eudicotyledons</taxon>
        <taxon>Gunneridae</taxon>
        <taxon>Pentapetalae</taxon>
        <taxon>asterids</taxon>
        <taxon>lamiids</taxon>
        <taxon>Lamiales</taxon>
        <taxon>Lamiaceae</taxon>
        <taxon>Nepetoideae</taxon>
        <taxon>Elsholtzieae</taxon>
        <taxon>Perilla</taxon>
    </lineage>
</organism>
<protein>
    <recommendedName>
        <fullName evidence="1">1-phosphatidylinositol-3-phosphate 5-kinase</fullName>
        <ecNumber evidence="1">2.7.1.150</ecNumber>
    </recommendedName>
    <alternativeName>
        <fullName evidence="7">Phosphatidylinositol 3-phosphate 5-kinase type III</fullName>
    </alternativeName>
</protein>
<keyword evidence="12" id="KW-1185">Reference proteome</keyword>
<evidence type="ECO:0000256" key="8">
    <source>
        <dbReference type="PROSITE-ProRule" id="PRU00781"/>
    </source>
</evidence>
<evidence type="ECO:0000259" key="10">
    <source>
        <dbReference type="PROSITE" id="PS51455"/>
    </source>
</evidence>
<dbReference type="Gene3D" id="3.30.810.10">
    <property type="entry name" value="2-Layer Sandwich"/>
    <property type="match status" value="1"/>
</dbReference>
<dbReference type="GO" id="GO:0010008">
    <property type="term" value="C:endosome membrane"/>
    <property type="evidence" value="ECO:0007669"/>
    <property type="project" value="TreeGrafter"/>
</dbReference>
<evidence type="ECO:0000313" key="12">
    <source>
        <dbReference type="Proteomes" id="UP001190926"/>
    </source>
</evidence>
<evidence type="ECO:0000256" key="7">
    <source>
        <dbReference type="ARBA" id="ARBA00077223"/>
    </source>
</evidence>
<proteinExistence type="predicted"/>
<dbReference type="InterPro" id="IPR002423">
    <property type="entry name" value="Cpn60/GroEL/TCP-1"/>
</dbReference>
<keyword evidence="5 8" id="KW-0067">ATP-binding</keyword>
<dbReference type="GO" id="GO:0005524">
    <property type="term" value="F:ATP binding"/>
    <property type="evidence" value="ECO:0007669"/>
    <property type="project" value="UniProtKB-UniRule"/>
</dbReference>
<dbReference type="Pfam" id="PF00118">
    <property type="entry name" value="Cpn60_TCP1"/>
    <property type="match status" value="1"/>
</dbReference>
<dbReference type="Pfam" id="PF01504">
    <property type="entry name" value="PIP5K"/>
    <property type="match status" value="2"/>
</dbReference>
<name>A0AAD4J1Q6_PERFH</name>
<feature type="compositionally biased region" description="Basic and acidic residues" evidence="9">
    <location>
        <begin position="1665"/>
        <end position="1676"/>
    </location>
</feature>
<reference evidence="11 12" key="1">
    <citation type="journal article" date="2021" name="Nat. Commun.">
        <title>Incipient diploidization of the medicinal plant Perilla within 10,000 years.</title>
        <authorList>
            <person name="Zhang Y."/>
            <person name="Shen Q."/>
            <person name="Leng L."/>
            <person name="Zhang D."/>
            <person name="Chen S."/>
            <person name="Shi Y."/>
            <person name="Ning Z."/>
            <person name="Chen S."/>
        </authorList>
    </citation>
    <scope>NUCLEOTIDE SEQUENCE [LARGE SCALE GENOMIC DNA]</scope>
    <source>
        <strain evidence="12">cv. PC099</strain>
    </source>
</reference>
<comment type="subunit">
    <text evidence="6">Component of the PI(3,5)P2 regulatory complex at least composed of ATG18, SAC/FIG4, FAB1 and VAC14.</text>
</comment>
<dbReference type="InterPro" id="IPR002498">
    <property type="entry name" value="PInositol-4-P-4/5-kinase_core"/>
</dbReference>
<evidence type="ECO:0000256" key="5">
    <source>
        <dbReference type="ARBA" id="ARBA00022840"/>
    </source>
</evidence>
<dbReference type="Gene3D" id="3.30.800.10">
    <property type="entry name" value="Phosphatidylinositol Phosphate Kinase II Beta"/>
    <property type="match status" value="1"/>
</dbReference>
<sequence length="1676" mass="186726">MCHHCGAKIAKSSNCIGQENGHSTELISGPLIQSCKLCGTKIYKDTANQENSSSWAMPPIESSASNCSDISVDANICERRYLEDSGTDSSQEYSSSSSKGSMDDSNSTITLNGFHLADHMVKHETKQVSFDDSLRPSENIGTTESAEVQAGTDNNVEISSCNVDEASEVSSLNDEIDAEFWLPPEPEDQEDDVLGSISNYDDDDEGDYGAAWAEPSSLSSFGEEGSGSYKFKEEKLKAMNDVQNGKFRALVSQLVKSVGVYSSRNCGEDWVDIVTSLSWEAAAFVKPDAHEGKAMDPDGYVKIKCIATGSRTQSQLIKGLVFKKHAAHKHMPTKYKNPRLLLIPGSLELSSGGLSSFESMQQEKGNLKSIVEMIDMYHPNVILVEKSVSRDIQESIHAKGITLVFDMKFHRLERVARCIGSPILSSEVGIGQRLRQCDSFRIEKFVEEYAAPKEGGKKQSKTLMFLEGAPNRLACTILLMGANSDELKRIKCVVRCAVVMAYHLMLETSFLLDQTAMFSTISPNEVVDLALTDGKSTLVEANEATVFSERTSNAEADNSLALEFHKSQNLIPSSEGNSSLSFEACNPATFPGLSISTSIQRVMDDSFPLFSNSPQNKLSPLDFDGRNQDGPDEKYDVQISSVQEAAEYHYGKPKARHEGDTLLNIEQPHLLESSDMQNSCDVTGDQTQSKDEINSVLDSESILVLMSSRNASLGSICEHRHFSHIKFYRSFDVPLGKFLQDNLLNQRLPCKACGEPPEAHFSYYAHHNKQLTIQVRRLPARKSLPGETEGKLWMWSRCGRCKKGSPKSTKRVLISTAARGLSFGKFLELSFSNHSSFSSSSYCGHSYHKDFLYFFGLGPMVAMFKYSPVLTYSVSLPPQKMQFNYSGGVEFLEKDSENVYSKGISMFHEIEKCLLDLRNRYVGVTLSIQGSYMEFSDIVEMLKEEKSQFEVEVQNATKNESEDGAVCKILSLNRVRLDLLLESCIWDRRLHALLSSEFKVIDSDLVELHASEQQLVKGDEISGQPSSKADTAAEKYVNALEKTSGSEIKQDFVDSDDCPIKEIPIDGHEGSAGDKSRSMLTVTDNGAMPHIDRLNENGAGAHDFLVKPTSENHFDSAEGNSQQGNLDSPVELQTGRIISISADMEVADSDSSNSLRCKHHLSMFSNLENEKGWIWAPFSDIRREYIEDLQRGYLPKFESCSSYAAESMAQKLISDEGSRLHIPLGPDDYIVSDYEDEFSSIIACALTLLKDETIATEDLAEDAQRERGMDTKSNEGSQSLPRIFSLTAPNWSSFGSFDSDSIYSPPTSMDDLHSSSFDGLNLLESLVSYGASHPEVSMGLGKYPGKRKYSVVCVYASQFRQLRDRCCPSEVDYIASLSRCKNWDAKGGKSKSFFAKTLDDRFIIKEIKRTEFESFMKFAPNYFEYMNDCYEKGNQTCLAKILGIYQVVIRSTKNGKETRHDLLVMENLSFGRQISKQYDLKGALHSRLTTAGNGDGDVLLDQNFVNDMNISPLYVSRKSKRNLQRAVYNDTSFLNSINVMDYSLLVGVDTQRRELVCGIIDYLRQYTWDKQLENWVKSSLVVPKNQLPTIISPKEYKKRFRKFIDTHFLSVPDHWCSRRSSNPCKLCGPAEGAGSFNARTMKQGNQDEDSSQEQGKHGSGLMKSPHHDEQNGHFSS</sequence>
<dbReference type="InterPro" id="IPR027484">
    <property type="entry name" value="PInositol-4-P-5-kinase_N"/>
</dbReference>
<evidence type="ECO:0000256" key="6">
    <source>
        <dbReference type="ARBA" id="ARBA00023464"/>
    </source>
</evidence>
<dbReference type="Proteomes" id="UP001190926">
    <property type="component" value="Unassembled WGS sequence"/>
</dbReference>
<feature type="domain" description="PIPK" evidence="10">
    <location>
        <begin position="1289"/>
        <end position="1608"/>
    </location>
</feature>
<feature type="compositionally biased region" description="Low complexity" evidence="9">
    <location>
        <begin position="87"/>
        <end position="106"/>
    </location>
</feature>
<keyword evidence="3 8" id="KW-0547">Nucleotide-binding</keyword>
<feature type="region of interest" description="Disordered" evidence="9">
    <location>
        <begin position="1635"/>
        <end position="1676"/>
    </location>
</feature>
<dbReference type="InterPro" id="IPR027409">
    <property type="entry name" value="GroEL-like_apical_dom_sf"/>
</dbReference>
<dbReference type="EMBL" id="SDAM02000178">
    <property type="protein sequence ID" value="KAH6825231.1"/>
    <property type="molecule type" value="Genomic_DNA"/>
</dbReference>
<evidence type="ECO:0000256" key="3">
    <source>
        <dbReference type="ARBA" id="ARBA00022741"/>
    </source>
</evidence>
<dbReference type="FunFam" id="3.30.810.10:FF:000001">
    <property type="entry name" value="1-phosphatidylinositol 3-phosphate 5-kinase FAB1"/>
    <property type="match status" value="1"/>
</dbReference>
<dbReference type="FunFam" id="3.50.7.10:FF:000007">
    <property type="entry name" value="1-phosphatidylinositol 3-phosphate 5-kinase isoform X1"/>
    <property type="match status" value="1"/>
</dbReference>
<dbReference type="PANTHER" id="PTHR45748:SF4">
    <property type="entry name" value="1-PHOSPHATIDYLINOSITOL-3-PHOSPHATE 5-KINASE FAB1D-RELATED"/>
    <property type="match status" value="1"/>
</dbReference>
<dbReference type="InterPro" id="IPR044769">
    <property type="entry name" value="PIKfyve_PIPKc"/>
</dbReference>
<dbReference type="CDD" id="cd17300">
    <property type="entry name" value="PIPKc_PIKfyve"/>
    <property type="match status" value="1"/>
</dbReference>
<dbReference type="PANTHER" id="PTHR45748">
    <property type="entry name" value="1-PHOSPHATIDYLINOSITOL 3-PHOSPHATE 5-KINASE-RELATED"/>
    <property type="match status" value="1"/>
</dbReference>
<evidence type="ECO:0000313" key="11">
    <source>
        <dbReference type="EMBL" id="KAH6825231.1"/>
    </source>
</evidence>